<dbReference type="Pfam" id="PF12822">
    <property type="entry name" value="ECF_trnsprt"/>
    <property type="match status" value="1"/>
</dbReference>
<dbReference type="InterPro" id="IPR024529">
    <property type="entry name" value="ECF_trnsprt_substrate-spec"/>
</dbReference>
<feature type="transmembrane region" description="Helical" evidence="1">
    <location>
        <begin position="75"/>
        <end position="94"/>
    </location>
</feature>
<keyword evidence="1" id="KW-0812">Transmembrane</keyword>
<organism evidence="2 3">
    <name type="scientific">Mogibacterium kristiansenii</name>
    <dbReference type="NCBI Taxonomy" id="2606708"/>
    <lineage>
        <taxon>Bacteria</taxon>
        <taxon>Bacillati</taxon>
        <taxon>Bacillota</taxon>
        <taxon>Clostridia</taxon>
        <taxon>Peptostreptococcales</taxon>
        <taxon>Anaerovoracaceae</taxon>
        <taxon>Mogibacterium</taxon>
    </lineage>
</organism>
<evidence type="ECO:0000313" key="3">
    <source>
        <dbReference type="Proteomes" id="UP000469424"/>
    </source>
</evidence>
<dbReference type="InterPro" id="IPR030949">
    <property type="entry name" value="ECF_S_folate_fam"/>
</dbReference>
<evidence type="ECO:0000256" key="1">
    <source>
        <dbReference type="SAM" id="Phobius"/>
    </source>
</evidence>
<protein>
    <submittedName>
        <fullName evidence="2">Folate family ECF transporter S component</fullName>
    </submittedName>
</protein>
<keyword evidence="3" id="KW-1185">Reference proteome</keyword>
<keyword evidence="1" id="KW-0472">Membrane</keyword>
<dbReference type="GO" id="GO:0022857">
    <property type="term" value="F:transmembrane transporter activity"/>
    <property type="evidence" value="ECO:0007669"/>
    <property type="project" value="InterPro"/>
</dbReference>
<evidence type="ECO:0000313" key="2">
    <source>
        <dbReference type="EMBL" id="MST70782.1"/>
    </source>
</evidence>
<feature type="transmembrane region" description="Helical" evidence="1">
    <location>
        <begin position="41"/>
        <end position="63"/>
    </location>
</feature>
<accession>A0A6N7X5I2</accession>
<sequence>MERKRTNTEKLVITAILIALEVILTRFVGISTPMLRISFGFLPMVIVAMYYGPIWGGGAYALADILGSLIFPTGAYFPGFTVSACLTGIIYGLFLHKRKVTVGTSLAAVITVVLGINLLVNTFWLTIILGKGYMAMLPARFVKELLCVPIDTALILVLSKATRQIYRPAA</sequence>
<dbReference type="Gene3D" id="1.10.1760.20">
    <property type="match status" value="1"/>
</dbReference>
<feature type="transmembrane region" description="Helical" evidence="1">
    <location>
        <begin position="106"/>
        <end position="129"/>
    </location>
</feature>
<feature type="transmembrane region" description="Helical" evidence="1">
    <location>
        <begin position="12"/>
        <end position="29"/>
    </location>
</feature>
<proteinExistence type="predicted"/>
<reference evidence="2 3" key="1">
    <citation type="submission" date="2019-08" db="EMBL/GenBank/DDBJ databases">
        <title>In-depth cultivation of the pig gut microbiome towards novel bacterial diversity and tailored functional studies.</title>
        <authorList>
            <person name="Wylensek D."/>
            <person name="Hitch T.C.A."/>
            <person name="Clavel T."/>
        </authorList>
    </citation>
    <scope>NUCLEOTIDE SEQUENCE [LARGE SCALE GENOMIC DNA]</scope>
    <source>
        <strain evidence="2 3">WCA-MUC-591-APC-4B</strain>
    </source>
</reference>
<dbReference type="RefSeq" id="WP_154554344.1">
    <property type="nucleotide sequence ID" value="NZ_JAQXUZ010000002.1"/>
</dbReference>
<dbReference type="EMBL" id="VUNA01000008">
    <property type="protein sequence ID" value="MST70782.1"/>
    <property type="molecule type" value="Genomic_DNA"/>
</dbReference>
<keyword evidence="1" id="KW-1133">Transmembrane helix</keyword>
<dbReference type="Proteomes" id="UP000469424">
    <property type="component" value="Unassembled WGS sequence"/>
</dbReference>
<dbReference type="AlphaFoldDB" id="A0A6N7X5I2"/>
<dbReference type="NCBIfam" id="TIGR04518">
    <property type="entry name" value="ECF_S_folT_fam"/>
    <property type="match status" value="1"/>
</dbReference>
<name>A0A6N7X5I2_9FIRM</name>
<gene>
    <name evidence="2" type="ORF">FYJ65_05435</name>
</gene>
<comment type="caution">
    <text evidence="2">The sequence shown here is derived from an EMBL/GenBank/DDBJ whole genome shotgun (WGS) entry which is preliminary data.</text>
</comment>